<reference evidence="2" key="1">
    <citation type="submission" date="2022-11" db="UniProtKB">
        <authorList>
            <consortium name="WormBaseParasite"/>
        </authorList>
    </citation>
    <scope>IDENTIFICATION</scope>
</reference>
<keyword evidence="1" id="KW-1185">Reference proteome</keyword>
<protein>
    <submittedName>
        <fullName evidence="2">Uncharacterized protein</fullName>
    </submittedName>
</protein>
<name>A0A915M4S0_MELJA</name>
<evidence type="ECO:0000313" key="1">
    <source>
        <dbReference type="Proteomes" id="UP000887561"/>
    </source>
</evidence>
<organism evidence="1 2">
    <name type="scientific">Meloidogyne javanica</name>
    <name type="common">Root-knot nematode worm</name>
    <dbReference type="NCBI Taxonomy" id="6303"/>
    <lineage>
        <taxon>Eukaryota</taxon>
        <taxon>Metazoa</taxon>
        <taxon>Ecdysozoa</taxon>
        <taxon>Nematoda</taxon>
        <taxon>Chromadorea</taxon>
        <taxon>Rhabditida</taxon>
        <taxon>Tylenchina</taxon>
        <taxon>Tylenchomorpha</taxon>
        <taxon>Tylenchoidea</taxon>
        <taxon>Meloidogynidae</taxon>
        <taxon>Meloidogyninae</taxon>
        <taxon>Meloidogyne</taxon>
        <taxon>Meloidogyne incognita group</taxon>
    </lineage>
</organism>
<sequence>MFPSDGKCSLWTGNVPFGREMFHSKGNVPFGREMFHSKGNTEDFYAVDEKRVPHPGSTWRQQGRIRSFYSPTIPDFNTPYSRFTKYGAHRPMFIRYMRSFSA</sequence>
<dbReference type="AlphaFoldDB" id="A0A915M4S0"/>
<dbReference type="WBParaSite" id="scaffold3028_cov204.g5857">
    <property type="protein sequence ID" value="scaffold3028_cov204.g5857"/>
    <property type="gene ID" value="scaffold3028_cov204.g5857"/>
</dbReference>
<accession>A0A915M4S0</accession>
<dbReference type="Proteomes" id="UP000887561">
    <property type="component" value="Unplaced"/>
</dbReference>
<proteinExistence type="predicted"/>
<evidence type="ECO:0000313" key="2">
    <source>
        <dbReference type="WBParaSite" id="scaffold3028_cov204.g5857"/>
    </source>
</evidence>